<keyword evidence="3" id="KW-1185">Reference proteome</keyword>
<name>A0AAD5WXP8_9PEZI</name>
<dbReference type="AlphaFoldDB" id="A0AAD5WXP8"/>
<evidence type="ECO:0000313" key="2">
    <source>
        <dbReference type="EMBL" id="KAJ2907319.1"/>
    </source>
</evidence>
<dbReference type="EMBL" id="JAKWBI020000001">
    <property type="protein sequence ID" value="KAJ2907319.1"/>
    <property type="molecule type" value="Genomic_DNA"/>
</dbReference>
<proteinExistence type="predicted"/>
<gene>
    <name evidence="2" type="ORF">MKZ38_003175</name>
</gene>
<dbReference type="Proteomes" id="UP001201980">
    <property type="component" value="Unassembled WGS sequence"/>
</dbReference>
<evidence type="ECO:0000256" key="1">
    <source>
        <dbReference type="SAM" id="MobiDB-lite"/>
    </source>
</evidence>
<feature type="compositionally biased region" description="Polar residues" evidence="1">
    <location>
        <begin position="1"/>
        <end position="10"/>
    </location>
</feature>
<evidence type="ECO:0000313" key="3">
    <source>
        <dbReference type="Proteomes" id="UP001201980"/>
    </source>
</evidence>
<comment type="caution">
    <text evidence="2">The sequence shown here is derived from an EMBL/GenBank/DDBJ whole genome shotgun (WGS) entry which is preliminary data.</text>
</comment>
<sequence length="279" mass="31324">MNNLGYTSNDDSPDLPGQPLHRRKSSIEKAARKIRRSSAESLRGAKLAIKRSLTGHGHATNDPPVTQFRYVDVQEPLTHIVPQGDMESGRYRMPGGTVRVWELHVSGDRVGKRIRERYPSKWDRVPPLTKEEAELIGYNEQPQTFVCHAGNVCCICVKITRLDDCDNEPKGQPCLTGCVHDFEGCRSCGPIYAWTEPVSLKDYHQKGGPYTLQWVCCECSTPVDTKAMPQETGKQRCLKCCHVRCHICGILVPGGYGLRYPASGRGERHRGHVRQIEDE</sequence>
<organism evidence="2 3">
    <name type="scientific">Zalerion maritima</name>
    <dbReference type="NCBI Taxonomy" id="339359"/>
    <lineage>
        <taxon>Eukaryota</taxon>
        <taxon>Fungi</taxon>
        <taxon>Dikarya</taxon>
        <taxon>Ascomycota</taxon>
        <taxon>Pezizomycotina</taxon>
        <taxon>Sordariomycetes</taxon>
        <taxon>Lulworthiomycetidae</taxon>
        <taxon>Lulworthiales</taxon>
        <taxon>Lulworthiaceae</taxon>
        <taxon>Zalerion</taxon>
    </lineage>
</organism>
<protein>
    <submittedName>
        <fullName evidence="2">Uncharacterized protein</fullName>
    </submittedName>
</protein>
<feature type="region of interest" description="Disordered" evidence="1">
    <location>
        <begin position="1"/>
        <end position="41"/>
    </location>
</feature>
<reference evidence="2" key="1">
    <citation type="submission" date="2022-07" db="EMBL/GenBank/DDBJ databases">
        <title>Draft genome sequence of Zalerion maritima ATCC 34329, a (micro)plastics degrading marine fungus.</title>
        <authorList>
            <person name="Paco A."/>
            <person name="Goncalves M.F.M."/>
            <person name="Rocha-Santos T.A.P."/>
            <person name="Alves A."/>
        </authorList>
    </citation>
    <scope>NUCLEOTIDE SEQUENCE</scope>
    <source>
        <strain evidence="2">ATCC 34329</strain>
    </source>
</reference>
<accession>A0AAD5WXP8</accession>